<reference evidence="2" key="1">
    <citation type="submission" date="2022-08" db="EMBL/GenBank/DDBJ databases">
        <authorList>
            <consortium name="DOE Joint Genome Institute"/>
            <person name="Min B."/>
            <person name="Riley R."/>
            <person name="Sierra-Patev S."/>
            <person name="Naranjo-Ortiz M."/>
            <person name="Looney B."/>
            <person name="Konkel Z."/>
            <person name="Slot J.C."/>
            <person name="Sakamoto Y."/>
            <person name="Steenwyk J.L."/>
            <person name="Rokas A."/>
            <person name="Carro J."/>
            <person name="Camarero S."/>
            <person name="Ferreira P."/>
            <person name="Molpeceres G."/>
            <person name="Ruiz-Duenas F.J."/>
            <person name="Serrano A."/>
            <person name="Henrissat B."/>
            <person name="Drula E."/>
            <person name="Hughes K.W."/>
            <person name="Mata J.L."/>
            <person name="Ishikawa N.K."/>
            <person name="Vargas-Isla R."/>
            <person name="Ushijima S."/>
            <person name="Smith C.A."/>
            <person name="Ahrendt S."/>
            <person name="Andreopoulos W."/>
            <person name="He G."/>
            <person name="Labutti K."/>
            <person name="Lipzen A."/>
            <person name="Ng V."/>
            <person name="Sandor L."/>
            <person name="Barry K."/>
            <person name="Martinez A.T."/>
            <person name="Xiao Y."/>
            <person name="Gibbons J.G."/>
            <person name="Terashima K."/>
            <person name="Hibbett D.S."/>
            <person name="Grigoriev I.V."/>
        </authorList>
    </citation>
    <scope>NUCLEOTIDE SEQUENCE</scope>
    <source>
        <strain evidence="2">TFB9207</strain>
    </source>
</reference>
<dbReference type="Proteomes" id="UP001163846">
    <property type="component" value="Unassembled WGS sequence"/>
</dbReference>
<comment type="caution">
    <text evidence="2">The sequence shown here is derived from an EMBL/GenBank/DDBJ whole genome shotgun (WGS) entry which is preliminary data.</text>
</comment>
<dbReference type="EMBL" id="MU805949">
    <property type="protein sequence ID" value="KAJ3844659.1"/>
    <property type="molecule type" value="Genomic_DNA"/>
</dbReference>
<sequence>MNNRLDAMNDVLLGCQECIQGKAKITASSSGRNSYALLRPLINNLVFQASELTESVKEVKRLATIVEDRHASLVGVYTLHRKHDRSRIQTAEARSRGKLLDVRKAKIAMTYHKLDALETKLKAFDSDWKIRQAQFEQFEALLMVPVDRTLDEPTATDCNDSDEPLVPPTSPPSQHSLCDDSSSDQPTSTDCNDSDDPLIPPTSPPSQHAST</sequence>
<dbReference type="AlphaFoldDB" id="A0AA38PKK2"/>
<evidence type="ECO:0000313" key="3">
    <source>
        <dbReference type="Proteomes" id="UP001163846"/>
    </source>
</evidence>
<name>A0AA38PKK2_9AGAR</name>
<protein>
    <submittedName>
        <fullName evidence="2">Uncharacterized protein</fullName>
    </submittedName>
</protein>
<accession>A0AA38PKK2</accession>
<evidence type="ECO:0000256" key="1">
    <source>
        <dbReference type="SAM" id="MobiDB-lite"/>
    </source>
</evidence>
<keyword evidence="3" id="KW-1185">Reference proteome</keyword>
<evidence type="ECO:0000313" key="2">
    <source>
        <dbReference type="EMBL" id="KAJ3844659.1"/>
    </source>
</evidence>
<feature type="region of interest" description="Disordered" evidence="1">
    <location>
        <begin position="152"/>
        <end position="211"/>
    </location>
</feature>
<gene>
    <name evidence="2" type="ORF">F5878DRAFT_637196</name>
</gene>
<organism evidence="2 3">
    <name type="scientific">Lentinula raphanica</name>
    <dbReference type="NCBI Taxonomy" id="153919"/>
    <lineage>
        <taxon>Eukaryota</taxon>
        <taxon>Fungi</taxon>
        <taxon>Dikarya</taxon>
        <taxon>Basidiomycota</taxon>
        <taxon>Agaricomycotina</taxon>
        <taxon>Agaricomycetes</taxon>
        <taxon>Agaricomycetidae</taxon>
        <taxon>Agaricales</taxon>
        <taxon>Marasmiineae</taxon>
        <taxon>Omphalotaceae</taxon>
        <taxon>Lentinula</taxon>
    </lineage>
</organism>
<proteinExistence type="predicted"/>
<feature type="compositionally biased region" description="Low complexity" evidence="1">
    <location>
        <begin position="179"/>
        <end position="190"/>
    </location>
</feature>